<evidence type="ECO:0000313" key="1">
    <source>
        <dbReference type="EMBL" id="CAA0102894.1"/>
    </source>
</evidence>
<dbReference type="Proteomes" id="UP000441399">
    <property type="component" value="Unassembled WGS sequence"/>
</dbReference>
<dbReference type="SUPFAM" id="SSF53098">
    <property type="entry name" value="Ribonuclease H-like"/>
    <property type="match status" value="1"/>
</dbReference>
<name>A0A5S9PG41_9GAMM</name>
<reference evidence="1 2" key="1">
    <citation type="submission" date="2019-11" db="EMBL/GenBank/DDBJ databases">
        <authorList>
            <person name="Holert J."/>
        </authorList>
    </citation>
    <scope>NUCLEOTIDE SEQUENCE [LARGE SCALE GENOMIC DNA]</scope>
    <source>
        <strain evidence="1">SB11_3</strain>
    </source>
</reference>
<sequence>MERINLKAQLISLWNIEEKSFTWLISNLDRDDFSLSEMSRTYRLRWQVKLLFRGWKPYANLRRFDTGNGHLAEGSIWTSIAAGLLKRLLVMMCKRSRMCPFPAI</sequence>
<evidence type="ECO:0008006" key="3">
    <source>
        <dbReference type="Google" id="ProtNLM"/>
    </source>
</evidence>
<accession>A0A5S9PG41</accession>
<gene>
    <name evidence="1" type="ORF">OPDIPICF_04491</name>
</gene>
<organism evidence="1 2">
    <name type="scientific">BD1-7 clade bacterium</name>
    <dbReference type="NCBI Taxonomy" id="2029982"/>
    <lineage>
        <taxon>Bacteria</taxon>
        <taxon>Pseudomonadati</taxon>
        <taxon>Pseudomonadota</taxon>
        <taxon>Gammaproteobacteria</taxon>
        <taxon>Cellvibrionales</taxon>
        <taxon>Spongiibacteraceae</taxon>
        <taxon>BD1-7 clade</taxon>
    </lineage>
</organism>
<evidence type="ECO:0000313" key="2">
    <source>
        <dbReference type="Proteomes" id="UP000441399"/>
    </source>
</evidence>
<dbReference type="AlphaFoldDB" id="A0A5S9PG41"/>
<keyword evidence="2" id="KW-1185">Reference proteome</keyword>
<protein>
    <recommendedName>
        <fullName evidence="3">Transposase IS4-like domain-containing protein</fullName>
    </recommendedName>
</protein>
<dbReference type="InterPro" id="IPR012337">
    <property type="entry name" value="RNaseH-like_sf"/>
</dbReference>
<dbReference type="EMBL" id="CACSIO010000009">
    <property type="protein sequence ID" value="CAA0102894.1"/>
    <property type="molecule type" value="Genomic_DNA"/>
</dbReference>
<proteinExistence type="predicted"/>
<dbReference type="PANTHER" id="PTHR33258:SF1">
    <property type="entry name" value="TRANSPOSASE INSL FOR INSERTION SEQUENCE ELEMENT IS186A-RELATED"/>
    <property type="match status" value="1"/>
</dbReference>
<dbReference type="PANTHER" id="PTHR33258">
    <property type="entry name" value="TRANSPOSASE INSL FOR INSERTION SEQUENCE ELEMENT IS186A-RELATED"/>
    <property type="match status" value="1"/>
</dbReference>